<evidence type="ECO:0000313" key="2">
    <source>
        <dbReference type="Proteomes" id="UP000299102"/>
    </source>
</evidence>
<dbReference type="EMBL" id="BGZK01002406">
    <property type="protein sequence ID" value="GBP93692.1"/>
    <property type="molecule type" value="Genomic_DNA"/>
</dbReference>
<reference evidence="1 2" key="1">
    <citation type="journal article" date="2019" name="Commun. Biol.">
        <title>The bagworm genome reveals a unique fibroin gene that provides high tensile strength.</title>
        <authorList>
            <person name="Kono N."/>
            <person name="Nakamura H."/>
            <person name="Ohtoshi R."/>
            <person name="Tomita M."/>
            <person name="Numata K."/>
            <person name="Arakawa K."/>
        </authorList>
    </citation>
    <scope>NUCLEOTIDE SEQUENCE [LARGE SCALE GENOMIC DNA]</scope>
</reference>
<keyword evidence="2" id="KW-1185">Reference proteome</keyword>
<protein>
    <submittedName>
        <fullName evidence="1">Uncharacterized protein</fullName>
    </submittedName>
</protein>
<accession>A0A4C2A1R1</accession>
<name>A0A4C2A1R1_EUMVA</name>
<dbReference type="Proteomes" id="UP000299102">
    <property type="component" value="Unassembled WGS sequence"/>
</dbReference>
<proteinExistence type="predicted"/>
<evidence type="ECO:0000313" key="1">
    <source>
        <dbReference type="EMBL" id="GBP93692.1"/>
    </source>
</evidence>
<sequence length="178" mass="20720">MEFQVAKNKMGRKAFRIWEGCYRYHNSRSRKRFQIKLASRLRANAISKVRTMASVLVNSYQEPKSCDRLIVDEALMESFWSHRNGHMACGCKRGLSDRRCQPTLIHRQSEPLRHRVHSTKPNVVTVTKELLCTYRNPMNVAYAINDIYSGTSKTQVRSLKLKRYSDTKIPEDLPKLST</sequence>
<dbReference type="OrthoDB" id="9995375at2759"/>
<gene>
    <name evidence="1" type="ORF">EVAR_98937_1</name>
</gene>
<dbReference type="AlphaFoldDB" id="A0A4C2A1R1"/>
<comment type="caution">
    <text evidence="1">The sequence shown here is derived from an EMBL/GenBank/DDBJ whole genome shotgun (WGS) entry which is preliminary data.</text>
</comment>
<organism evidence="1 2">
    <name type="scientific">Eumeta variegata</name>
    <name type="common">Bagworm moth</name>
    <name type="synonym">Eumeta japonica</name>
    <dbReference type="NCBI Taxonomy" id="151549"/>
    <lineage>
        <taxon>Eukaryota</taxon>
        <taxon>Metazoa</taxon>
        <taxon>Ecdysozoa</taxon>
        <taxon>Arthropoda</taxon>
        <taxon>Hexapoda</taxon>
        <taxon>Insecta</taxon>
        <taxon>Pterygota</taxon>
        <taxon>Neoptera</taxon>
        <taxon>Endopterygota</taxon>
        <taxon>Lepidoptera</taxon>
        <taxon>Glossata</taxon>
        <taxon>Ditrysia</taxon>
        <taxon>Tineoidea</taxon>
        <taxon>Psychidae</taxon>
        <taxon>Oiketicinae</taxon>
        <taxon>Eumeta</taxon>
    </lineage>
</organism>